<gene>
    <name evidence="5" type="ORF">F7O44_01265</name>
</gene>
<dbReference type="PANTHER" id="PTHR46847">
    <property type="entry name" value="D-ALLOSE-BINDING PERIPLASMIC PROTEIN-RELATED"/>
    <property type="match status" value="1"/>
</dbReference>
<keyword evidence="3" id="KW-0732">Signal</keyword>
<name>A0A7K3LYD8_9ACTN</name>
<evidence type="ECO:0000313" key="5">
    <source>
        <dbReference type="EMBL" id="NDL55692.1"/>
    </source>
</evidence>
<comment type="similarity">
    <text evidence="2">Belongs to the bacterial solute-binding protein 2 family.</text>
</comment>
<dbReference type="GO" id="GO:0030313">
    <property type="term" value="C:cell envelope"/>
    <property type="evidence" value="ECO:0007669"/>
    <property type="project" value="UniProtKB-SubCell"/>
</dbReference>
<dbReference type="InterPro" id="IPR028082">
    <property type="entry name" value="Peripla_BP_I"/>
</dbReference>
<comment type="subcellular location">
    <subcellularLocation>
        <location evidence="1">Cell envelope</location>
    </subcellularLocation>
</comment>
<comment type="caution">
    <text evidence="5">The sequence shown here is derived from an EMBL/GenBank/DDBJ whole genome shotgun (WGS) entry which is preliminary data.</text>
</comment>
<keyword evidence="6" id="KW-1185">Reference proteome</keyword>
<evidence type="ECO:0000313" key="6">
    <source>
        <dbReference type="Proteomes" id="UP000460435"/>
    </source>
</evidence>
<feature type="domain" description="Periplasmic binding protein" evidence="4">
    <location>
        <begin position="77"/>
        <end position="312"/>
    </location>
</feature>
<dbReference type="Pfam" id="PF13407">
    <property type="entry name" value="Peripla_BP_4"/>
    <property type="match status" value="1"/>
</dbReference>
<evidence type="ECO:0000256" key="1">
    <source>
        <dbReference type="ARBA" id="ARBA00004196"/>
    </source>
</evidence>
<dbReference type="AlphaFoldDB" id="A0A7K3LYD8"/>
<evidence type="ECO:0000256" key="2">
    <source>
        <dbReference type="ARBA" id="ARBA00007639"/>
    </source>
</evidence>
<accession>A0A7K3LYD8</accession>
<proteinExistence type="inferred from homology"/>
<dbReference type="Gene3D" id="3.40.50.2300">
    <property type="match status" value="2"/>
</dbReference>
<protein>
    <submittedName>
        <fullName evidence="5">Substrate-binding domain-containing protein</fullName>
    </submittedName>
</protein>
<dbReference type="GO" id="GO:0030246">
    <property type="term" value="F:carbohydrate binding"/>
    <property type="evidence" value="ECO:0007669"/>
    <property type="project" value="UniProtKB-ARBA"/>
</dbReference>
<evidence type="ECO:0000256" key="3">
    <source>
        <dbReference type="ARBA" id="ARBA00022729"/>
    </source>
</evidence>
<dbReference type="SUPFAM" id="SSF53822">
    <property type="entry name" value="Periplasmic binding protein-like I"/>
    <property type="match status" value="1"/>
</dbReference>
<dbReference type="EMBL" id="WLZY01000001">
    <property type="protein sequence ID" value="NDL55692.1"/>
    <property type="molecule type" value="Genomic_DNA"/>
</dbReference>
<organism evidence="5 6">
    <name type="scientific">Phytoactinopolyspora mesophila</name>
    <dbReference type="NCBI Taxonomy" id="2650750"/>
    <lineage>
        <taxon>Bacteria</taxon>
        <taxon>Bacillati</taxon>
        <taxon>Actinomycetota</taxon>
        <taxon>Actinomycetes</taxon>
        <taxon>Jiangellales</taxon>
        <taxon>Jiangellaceae</taxon>
        <taxon>Phytoactinopolyspora</taxon>
    </lineage>
</organism>
<dbReference type="PANTHER" id="PTHR46847:SF1">
    <property type="entry name" value="D-ALLOSE-BINDING PERIPLASMIC PROTEIN-RELATED"/>
    <property type="match status" value="1"/>
</dbReference>
<evidence type="ECO:0000259" key="4">
    <source>
        <dbReference type="Pfam" id="PF13407"/>
    </source>
</evidence>
<dbReference type="Proteomes" id="UP000460435">
    <property type="component" value="Unassembled WGS sequence"/>
</dbReference>
<reference evidence="5 6" key="1">
    <citation type="submission" date="2019-11" db="EMBL/GenBank/DDBJ databases">
        <authorList>
            <person name="Li X.-J."/>
            <person name="Feng X.-M."/>
        </authorList>
    </citation>
    <scope>NUCLEOTIDE SEQUENCE [LARGE SCALE GENOMIC DNA]</scope>
    <source>
        <strain evidence="5 6">XMNu-373</strain>
    </source>
</reference>
<sequence>MQQVAGYTPLLLRRKAPVSTGRVTQRGVTMRQRRTLAVTSITAFAMATMLSACTAGDDDTFRVAAFTAGYGTPVGKYTLDAFVERGEELGWDVTLHTSDFDYDVINTDVVSSITQGTDAVLAGFPDPRQIAPLVNAAEEADVPIFSIDGGVEPNDDFVVDVTTSQQQIAELTVGALEEAMGGLEGKEVMIIGHDPHVGIMTRSGIAYDLLTEAGATVTPDEVRQVLNPGTSQEEALQFVTDYLQANPAGLDGIWNGWDHAAVGAAQAATEAGREDVVVTGVDAVGIALNEIEKDGPFHATVVQDWPGILDIVIGQLEHYADTSELPEENFIESDVTLVTIDNVADIEPTG</sequence>
<dbReference type="InterPro" id="IPR025997">
    <property type="entry name" value="SBP_2_dom"/>
</dbReference>